<keyword evidence="2" id="KW-1185">Reference proteome</keyword>
<dbReference type="EMBL" id="UZAK01033042">
    <property type="protein sequence ID" value="VDP33904.1"/>
    <property type="molecule type" value="Genomic_DNA"/>
</dbReference>
<reference evidence="1 2" key="2">
    <citation type="submission" date="2018-11" db="EMBL/GenBank/DDBJ databases">
        <authorList>
            <consortium name="Pathogen Informatics"/>
        </authorList>
    </citation>
    <scope>NUCLEOTIDE SEQUENCE [LARGE SCALE GENOMIC DNA]</scope>
    <source>
        <strain evidence="1">Dakar</strain>
        <strain evidence="2">Dakar, Senegal</strain>
    </source>
</reference>
<protein>
    <submittedName>
        <fullName evidence="1 3">Uncharacterized protein</fullName>
    </submittedName>
</protein>
<evidence type="ECO:0000313" key="1">
    <source>
        <dbReference type="EMBL" id="VDP33904.1"/>
    </source>
</evidence>
<name>A0A183K237_9TREM</name>
<dbReference type="Proteomes" id="UP000279833">
    <property type="component" value="Unassembled WGS sequence"/>
</dbReference>
<dbReference type="AlphaFoldDB" id="A0A183K237"/>
<gene>
    <name evidence="1" type="ORF">SCUD_LOCUS9050</name>
</gene>
<dbReference type="WBParaSite" id="SCUD_0000905001-mRNA-1">
    <property type="protein sequence ID" value="SCUD_0000905001-mRNA-1"/>
    <property type="gene ID" value="SCUD_0000905001"/>
</dbReference>
<accession>A0A183K237</accession>
<proteinExistence type="predicted"/>
<sequence>MFTSGLEPSTVRFKRQRAFRPTWDWSTGCTCISELLFTLRLEPSTVCF</sequence>
<reference evidence="3" key="1">
    <citation type="submission" date="2016-06" db="UniProtKB">
        <authorList>
            <consortium name="WormBaseParasite"/>
        </authorList>
    </citation>
    <scope>IDENTIFICATION</scope>
</reference>
<organism evidence="3">
    <name type="scientific">Schistosoma curassoni</name>
    <dbReference type="NCBI Taxonomy" id="6186"/>
    <lineage>
        <taxon>Eukaryota</taxon>
        <taxon>Metazoa</taxon>
        <taxon>Spiralia</taxon>
        <taxon>Lophotrochozoa</taxon>
        <taxon>Platyhelminthes</taxon>
        <taxon>Trematoda</taxon>
        <taxon>Digenea</taxon>
        <taxon>Strigeidida</taxon>
        <taxon>Schistosomatoidea</taxon>
        <taxon>Schistosomatidae</taxon>
        <taxon>Schistosoma</taxon>
    </lineage>
</organism>
<evidence type="ECO:0000313" key="2">
    <source>
        <dbReference type="Proteomes" id="UP000279833"/>
    </source>
</evidence>
<evidence type="ECO:0000313" key="3">
    <source>
        <dbReference type="WBParaSite" id="SCUD_0000905001-mRNA-1"/>
    </source>
</evidence>